<dbReference type="PANTHER" id="PTHR43227">
    <property type="entry name" value="BLL4140 PROTEIN"/>
    <property type="match status" value="1"/>
</dbReference>
<dbReference type="PANTHER" id="PTHR43227:SF11">
    <property type="entry name" value="BLL4140 PROTEIN"/>
    <property type="match status" value="1"/>
</dbReference>
<dbReference type="EMBL" id="CP002360">
    <property type="protein sequence ID" value="AEE97810.1"/>
    <property type="molecule type" value="Genomic_DNA"/>
</dbReference>
<comment type="similarity">
    <text evidence="7">Belongs to the binding-protein-dependent transport system permease family.</text>
</comment>
<dbReference type="eggNOG" id="COG4209">
    <property type="taxonomic scope" value="Bacteria"/>
</dbReference>
<dbReference type="Pfam" id="PF00528">
    <property type="entry name" value="BPD_transp_1"/>
    <property type="match status" value="1"/>
</dbReference>
<keyword evidence="5 7" id="KW-1133">Transmembrane helix</keyword>
<dbReference type="AlphaFoldDB" id="F3ZYP2"/>
<dbReference type="GO" id="GO:0005886">
    <property type="term" value="C:plasma membrane"/>
    <property type="evidence" value="ECO:0007669"/>
    <property type="project" value="UniProtKB-SubCell"/>
</dbReference>
<dbReference type="KEGG" id="mas:Mahau_2674"/>
<evidence type="ECO:0000256" key="6">
    <source>
        <dbReference type="ARBA" id="ARBA00023136"/>
    </source>
</evidence>
<dbReference type="GO" id="GO:0055085">
    <property type="term" value="P:transmembrane transport"/>
    <property type="evidence" value="ECO:0007669"/>
    <property type="project" value="InterPro"/>
</dbReference>
<proteinExistence type="inferred from homology"/>
<dbReference type="SUPFAM" id="SSF161098">
    <property type="entry name" value="MetI-like"/>
    <property type="match status" value="1"/>
</dbReference>
<protein>
    <submittedName>
        <fullName evidence="9">Carbohydrate ABC transporter membrane protein 1, CUT1 family</fullName>
    </submittedName>
</protein>
<feature type="transmembrane region" description="Helical" evidence="7">
    <location>
        <begin position="229"/>
        <end position="248"/>
    </location>
</feature>
<gene>
    <name evidence="9" type="ordered locus">Mahau_2674</name>
</gene>
<evidence type="ECO:0000256" key="2">
    <source>
        <dbReference type="ARBA" id="ARBA00022448"/>
    </source>
</evidence>
<evidence type="ECO:0000256" key="4">
    <source>
        <dbReference type="ARBA" id="ARBA00022692"/>
    </source>
</evidence>
<dbReference type="Proteomes" id="UP000008457">
    <property type="component" value="Chromosome"/>
</dbReference>
<evidence type="ECO:0000256" key="3">
    <source>
        <dbReference type="ARBA" id="ARBA00022475"/>
    </source>
</evidence>
<keyword evidence="3" id="KW-1003">Cell membrane</keyword>
<organism evidence="9 10">
    <name type="scientific">Mahella australiensis (strain DSM 15567 / CIP 107919 / 50-1 BON)</name>
    <dbReference type="NCBI Taxonomy" id="697281"/>
    <lineage>
        <taxon>Bacteria</taxon>
        <taxon>Bacillati</taxon>
        <taxon>Bacillota</taxon>
        <taxon>Clostridia</taxon>
        <taxon>Thermoanaerobacterales</taxon>
        <taxon>Thermoanaerobacterales Family IV. Incertae Sedis</taxon>
        <taxon>Mahella</taxon>
    </lineage>
</organism>
<dbReference type="InterPro" id="IPR000515">
    <property type="entry name" value="MetI-like"/>
</dbReference>
<evidence type="ECO:0000313" key="10">
    <source>
        <dbReference type="Proteomes" id="UP000008457"/>
    </source>
</evidence>
<dbReference type="InterPro" id="IPR050809">
    <property type="entry name" value="UgpAE/MalFG_permease"/>
</dbReference>
<evidence type="ECO:0000259" key="8">
    <source>
        <dbReference type="PROSITE" id="PS50928"/>
    </source>
</evidence>
<keyword evidence="4 7" id="KW-0812">Transmembrane</keyword>
<dbReference type="RefSeq" id="WP_013782233.1">
    <property type="nucleotide sequence ID" value="NC_015520.1"/>
</dbReference>
<comment type="subcellular location">
    <subcellularLocation>
        <location evidence="1 7">Cell membrane</location>
        <topology evidence="1 7">Multi-pass membrane protein</topology>
    </subcellularLocation>
</comment>
<feature type="domain" description="ABC transmembrane type-1" evidence="8">
    <location>
        <begin position="90"/>
        <end position="307"/>
    </location>
</feature>
<dbReference type="HOGENOM" id="CLU_016047_0_1_9"/>
<feature type="transmembrane region" description="Helical" evidence="7">
    <location>
        <begin position="130"/>
        <end position="150"/>
    </location>
</feature>
<reference evidence="9 10" key="2">
    <citation type="journal article" date="2011" name="Stand. Genomic Sci.">
        <title>Complete genome sequence of Mahella australiensis type strain (50-1 BON).</title>
        <authorList>
            <person name="Sikorski J."/>
            <person name="Teshima H."/>
            <person name="Nolan M."/>
            <person name="Lucas S."/>
            <person name="Hammon N."/>
            <person name="Deshpande S."/>
            <person name="Cheng J.F."/>
            <person name="Pitluck S."/>
            <person name="Liolios K."/>
            <person name="Pagani I."/>
            <person name="Ivanova N."/>
            <person name="Huntemann M."/>
            <person name="Mavromatis K."/>
            <person name="Ovchinikova G."/>
            <person name="Pati A."/>
            <person name="Tapia R."/>
            <person name="Han C."/>
            <person name="Goodwin L."/>
            <person name="Chen A."/>
            <person name="Palaniappan K."/>
            <person name="Land M."/>
            <person name="Hauser L."/>
            <person name="Ngatchou-Djao O.D."/>
            <person name="Rohde M."/>
            <person name="Pukall R."/>
            <person name="Spring S."/>
            <person name="Abt B."/>
            <person name="Goker M."/>
            <person name="Detter J.C."/>
            <person name="Woyke T."/>
            <person name="Bristow J."/>
            <person name="Markowitz V."/>
            <person name="Hugenholtz P."/>
            <person name="Eisen J.A."/>
            <person name="Kyrpides N.C."/>
            <person name="Klenk H.P."/>
            <person name="Lapidus A."/>
        </authorList>
    </citation>
    <scope>NUCLEOTIDE SEQUENCE [LARGE SCALE GENOMIC DNA]</scope>
    <source>
        <strain evidence="10">DSM 15567 / CIP 107919 / 50-1 BON</strain>
    </source>
</reference>
<keyword evidence="6 7" id="KW-0472">Membrane</keyword>
<dbReference type="InterPro" id="IPR035906">
    <property type="entry name" value="MetI-like_sf"/>
</dbReference>
<feature type="transmembrane region" description="Helical" evidence="7">
    <location>
        <begin position="177"/>
        <end position="200"/>
    </location>
</feature>
<reference evidence="10" key="1">
    <citation type="submission" date="2010-11" db="EMBL/GenBank/DDBJ databases">
        <title>The complete genome of Mahella australiensis DSM 15567.</title>
        <authorList>
            <consortium name="US DOE Joint Genome Institute (JGI-PGF)"/>
            <person name="Lucas S."/>
            <person name="Copeland A."/>
            <person name="Lapidus A."/>
            <person name="Bruce D."/>
            <person name="Goodwin L."/>
            <person name="Pitluck S."/>
            <person name="Kyrpides N."/>
            <person name="Mavromatis K."/>
            <person name="Pagani I."/>
            <person name="Ivanova N."/>
            <person name="Teshima H."/>
            <person name="Brettin T."/>
            <person name="Detter J.C."/>
            <person name="Han C."/>
            <person name="Tapia R."/>
            <person name="Land M."/>
            <person name="Hauser L."/>
            <person name="Markowitz V."/>
            <person name="Cheng J.-F."/>
            <person name="Hugenholtz P."/>
            <person name="Woyke T."/>
            <person name="Wu D."/>
            <person name="Spring S."/>
            <person name="Pukall R."/>
            <person name="Steenblock K."/>
            <person name="Schneider S."/>
            <person name="Klenk H.-P."/>
            <person name="Eisen J.A."/>
        </authorList>
    </citation>
    <scope>NUCLEOTIDE SEQUENCE [LARGE SCALE GENOMIC DNA]</scope>
    <source>
        <strain evidence="10">DSM 15567 / CIP 107919 / 50-1 BON</strain>
    </source>
</reference>
<evidence type="ECO:0000256" key="5">
    <source>
        <dbReference type="ARBA" id="ARBA00022989"/>
    </source>
</evidence>
<feature type="transmembrane region" description="Helical" evidence="7">
    <location>
        <begin position="98"/>
        <end position="118"/>
    </location>
</feature>
<accession>F3ZYP2</accession>
<feature type="transmembrane region" description="Helical" evidence="7">
    <location>
        <begin position="31"/>
        <end position="57"/>
    </location>
</feature>
<evidence type="ECO:0000313" key="9">
    <source>
        <dbReference type="EMBL" id="AEE97810.1"/>
    </source>
</evidence>
<name>F3ZYP2_MAHA5</name>
<dbReference type="CDD" id="cd06261">
    <property type="entry name" value="TM_PBP2"/>
    <property type="match status" value="1"/>
</dbReference>
<keyword evidence="10" id="KW-1185">Reference proteome</keyword>
<sequence>MRQNSVTLKKSVNSTRPGKGLFKDIKKNGELLLLSAPAVILLFIFNYMPIYGIILAFKNYRYDLGIMGSQWVGFDNFEFFFKSQDAWRVTRNTVGLNALFIFVGLFCAVAFALMMFELRNRMAVKTYQTVFILPSFLSWVVVGYMTYAFLNPSLGILNKVLEMLGKESISWYTEPSYWPMILVIVHIWKVVGTDSIIYYAGLMGIDKELFEAARIDGANRWQITTRISLPSLAPLITIMTILAIGRIFRADFGMFYNLTMDSGMLYSTTDVIDTYVYRALKSLGDVGMSSAVGLYQSVVGFVLVMVTNAIVKRIEPDNALF</sequence>
<dbReference type="STRING" id="697281.Mahau_2674"/>
<evidence type="ECO:0000256" key="7">
    <source>
        <dbReference type="RuleBase" id="RU363032"/>
    </source>
</evidence>
<dbReference type="PROSITE" id="PS50928">
    <property type="entry name" value="ABC_TM1"/>
    <property type="match status" value="1"/>
</dbReference>
<evidence type="ECO:0000256" key="1">
    <source>
        <dbReference type="ARBA" id="ARBA00004651"/>
    </source>
</evidence>
<feature type="transmembrane region" description="Helical" evidence="7">
    <location>
        <begin position="292"/>
        <end position="311"/>
    </location>
</feature>
<dbReference type="Gene3D" id="1.10.3720.10">
    <property type="entry name" value="MetI-like"/>
    <property type="match status" value="1"/>
</dbReference>
<keyword evidence="2 7" id="KW-0813">Transport</keyword>